<dbReference type="STRING" id="152573.SAMN04488051_105265"/>
<accession>A0A1H4DHS9</accession>
<dbReference type="AlphaFoldDB" id="A0A1H4DHS9"/>
<reference evidence="2 3" key="1">
    <citation type="submission" date="2016-10" db="EMBL/GenBank/DDBJ databases">
        <authorList>
            <person name="de Groot N.N."/>
        </authorList>
    </citation>
    <scope>NUCLEOTIDE SEQUENCE [LARGE SCALE GENOMIC DNA]</scope>
    <source>
        <strain evidence="2 3">CGMCC 1.3430</strain>
    </source>
</reference>
<dbReference type="InterPro" id="IPR032710">
    <property type="entry name" value="NTF2-like_dom_sf"/>
</dbReference>
<dbReference type="OrthoDB" id="9812295at2"/>
<evidence type="ECO:0000313" key="2">
    <source>
        <dbReference type="EMBL" id="SEA72383.1"/>
    </source>
</evidence>
<dbReference type="RefSeq" id="WP_091343103.1">
    <property type="nucleotide sequence ID" value="NZ_FNRM01000005.1"/>
</dbReference>
<sequence length="147" mass="16968">MTDQDHAKQIRQLIDGWSQAVARKDVGAIMQFYSPPLRAFDAIGPLQFQSRDAYQQHWQHCMTFCPGEFRFEVHQLDVQADNELAFCHFLNYGGGTDSEGQLHLCWLRCTQCWQLQPDGWKIIHEHFSVPVDMKSGKGQFDLKPDGL</sequence>
<dbReference type="EMBL" id="FNRM01000005">
    <property type="protein sequence ID" value="SEA72383.1"/>
    <property type="molecule type" value="Genomic_DNA"/>
</dbReference>
<keyword evidence="3" id="KW-1185">Reference proteome</keyword>
<dbReference type="Proteomes" id="UP000198773">
    <property type="component" value="Unassembled WGS sequence"/>
</dbReference>
<evidence type="ECO:0000313" key="3">
    <source>
        <dbReference type="Proteomes" id="UP000198773"/>
    </source>
</evidence>
<proteinExistence type="predicted"/>
<gene>
    <name evidence="2" type="ORF">SAMN04488051_105265</name>
</gene>
<dbReference type="GO" id="GO:0016853">
    <property type="term" value="F:isomerase activity"/>
    <property type="evidence" value="ECO:0007669"/>
    <property type="project" value="UniProtKB-KW"/>
</dbReference>
<dbReference type="InterPro" id="IPR037401">
    <property type="entry name" value="SnoaL-like"/>
</dbReference>
<dbReference type="Gene3D" id="3.10.450.50">
    <property type="match status" value="1"/>
</dbReference>
<organism evidence="2 3">
    <name type="scientific">Alkalimonas amylolytica</name>
    <dbReference type="NCBI Taxonomy" id="152573"/>
    <lineage>
        <taxon>Bacteria</taxon>
        <taxon>Pseudomonadati</taxon>
        <taxon>Pseudomonadota</taxon>
        <taxon>Gammaproteobacteria</taxon>
        <taxon>Alkalimonas</taxon>
    </lineage>
</organism>
<feature type="domain" description="SnoaL-like" evidence="1">
    <location>
        <begin position="10"/>
        <end position="131"/>
    </location>
</feature>
<protein>
    <submittedName>
        <fullName evidence="2">Ketosteroid isomerase homolog</fullName>
    </submittedName>
</protein>
<dbReference type="Pfam" id="PF13474">
    <property type="entry name" value="SnoaL_3"/>
    <property type="match status" value="1"/>
</dbReference>
<name>A0A1H4DHS9_ALKAM</name>
<dbReference type="SUPFAM" id="SSF54427">
    <property type="entry name" value="NTF2-like"/>
    <property type="match status" value="1"/>
</dbReference>
<keyword evidence="2" id="KW-0413">Isomerase</keyword>
<evidence type="ECO:0000259" key="1">
    <source>
        <dbReference type="Pfam" id="PF13474"/>
    </source>
</evidence>